<evidence type="ECO:0000313" key="2">
    <source>
        <dbReference type="EMBL" id="SFS17420.1"/>
    </source>
</evidence>
<feature type="region of interest" description="Disordered" evidence="1">
    <location>
        <begin position="160"/>
        <end position="182"/>
    </location>
</feature>
<gene>
    <name evidence="2" type="ORF">SAMN05421771_3149</name>
</gene>
<evidence type="ECO:0008006" key="4">
    <source>
        <dbReference type="Google" id="ProtNLM"/>
    </source>
</evidence>
<dbReference type="RefSeq" id="WP_245781894.1">
    <property type="nucleotide sequence ID" value="NZ_FOZL01000001.1"/>
</dbReference>
<dbReference type="AlphaFoldDB" id="A0A1I6MP07"/>
<sequence>MHSTQSDHAGRIRVFAMSFVLLLAFTGCSRFRPKVLSSEYVYVTAKQTFLRDRIAAVSNRTGIVNNGDKLTVLEHGRRFIKVKTTKGEIGWIDEKTVATQQVADTFTKLAEDHAKDPSVASAVVRDEVYLHIKPGRETERFYRLAEGDKLQLIARATLPKALPPGQAPPKPPPAKPGEPAPAPLPPVMEDWWLVRDAQKHSGWIYSRMIDVDAPDTLTRYAEGQRFVGAYVLTTVNDPGAPMDNKDVPIYLTVLSPYRAGLPYDFDQVRLFTWSTKMHRYETGFREKNIEGYLPVKIGRMKDANGKSVMAQTELPSFTYRVLAADSAPAVPDPVTGLVTPGKLISKTWRLEGNSVHRILDPGQDPKQEQAHPEPPPEKNKKGKKKK</sequence>
<dbReference type="Gene3D" id="2.30.30.40">
    <property type="entry name" value="SH3 Domains"/>
    <property type="match status" value="1"/>
</dbReference>
<feature type="compositionally biased region" description="Basic and acidic residues" evidence="1">
    <location>
        <begin position="357"/>
        <end position="379"/>
    </location>
</feature>
<feature type="compositionally biased region" description="Pro residues" evidence="1">
    <location>
        <begin position="161"/>
        <end position="182"/>
    </location>
</feature>
<organism evidence="2 3">
    <name type="scientific">Granulicella pectinivorans</name>
    <dbReference type="NCBI Taxonomy" id="474950"/>
    <lineage>
        <taxon>Bacteria</taxon>
        <taxon>Pseudomonadati</taxon>
        <taxon>Acidobacteriota</taxon>
        <taxon>Terriglobia</taxon>
        <taxon>Terriglobales</taxon>
        <taxon>Acidobacteriaceae</taxon>
        <taxon>Granulicella</taxon>
    </lineage>
</organism>
<protein>
    <recommendedName>
        <fullName evidence="4">SH3 domain-containing protein</fullName>
    </recommendedName>
</protein>
<evidence type="ECO:0000256" key="1">
    <source>
        <dbReference type="SAM" id="MobiDB-lite"/>
    </source>
</evidence>
<name>A0A1I6MP07_9BACT</name>
<accession>A0A1I6MP07</accession>
<dbReference type="EMBL" id="FOZL01000001">
    <property type="protein sequence ID" value="SFS17420.1"/>
    <property type="molecule type" value="Genomic_DNA"/>
</dbReference>
<keyword evidence="3" id="KW-1185">Reference proteome</keyword>
<reference evidence="2 3" key="1">
    <citation type="submission" date="2016-10" db="EMBL/GenBank/DDBJ databases">
        <authorList>
            <person name="de Groot N.N."/>
        </authorList>
    </citation>
    <scope>NUCLEOTIDE SEQUENCE [LARGE SCALE GENOMIC DNA]</scope>
    <source>
        <strain evidence="2 3">DSM 21001</strain>
    </source>
</reference>
<dbReference type="Proteomes" id="UP000199024">
    <property type="component" value="Unassembled WGS sequence"/>
</dbReference>
<feature type="region of interest" description="Disordered" evidence="1">
    <location>
        <begin position="354"/>
        <end position="386"/>
    </location>
</feature>
<dbReference type="STRING" id="474950.SAMN05421771_3149"/>
<evidence type="ECO:0000313" key="3">
    <source>
        <dbReference type="Proteomes" id="UP000199024"/>
    </source>
</evidence>
<proteinExistence type="predicted"/>